<comment type="caution">
    <text evidence="3">The sequence shown here is derived from an EMBL/GenBank/DDBJ whole genome shotgun (WGS) entry which is preliminary data.</text>
</comment>
<keyword evidence="4" id="KW-1185">Reference proteome</keyword>
<dbReference type="GO" id="GO:0000160">
    <property type="term" value="P:phosphorelay signal transduction system"/>
    <property type="evidence" value="ECO:0007669"/>
    <property type="project" value="InterPro"/>
</dbReference>
<feature type="domain" description="Response regulatory" evidence="2">
    <location>
        <begin position="11"/>
        <end position="136"/>
    </location>
</feature>
<accession>A0A6V8MLC1</accession>
<feature type="modified residue" description="4-aspartylphosphate" evidence="1">
    <location>
        <position position="69"/>
    </location>
</feature>
<dbReference type="EMBL" id="BLXX01000008">
    <property type="protein sequence ID" value="GFO60439.1"/>
    <property type="molecule type" value="Genomic_DNA"/>
</dbReference>
<dbReference type="RefSeq" id="WP_183355258.1">
    <property type="nucleotide sequence ID" value="NZ_BLXX01000008.1"/>
</dbReference>
<dbReference type="InterPro" id="IPR011006">
    <property type="entry name" value="CheY-like_superfamily"/>
</dbReference>
<evidence type="ECO:0000259" key="2">
    <source>
        <dbReference type="PROSITE" id="PS50110"/>
    </source>
</evidence>
<dbReference type="AlphaFoldDB" id="A0A6V8MLC1"/>
<evidence type="ECO:0000313" key="3">
    <source>
        <dbReference type="EMBL" id="GFO60439.1"/>
    </source>
</evidence>
<dbReference type="Pfam" id="PF00072">
    <property type="entry name" value="Response_reg"/>
    <property type="match status" value="1"/>
</dbReference>
<name>A0A6V8MLC1_9BACT</name>
<evidence type="ECO:0000256" key="1">
    <source>
        <dbReference type="PROSITE-ProRule" id="PRU00169"/>
    </source>
</evidence>
<reference evidence="4" key="1">
    <citation type="submission" date="2020-06" db="EMBL/GenBank/DDBJ databases">
        <title>Draft genomic sequence of Geomonas sp. Red330.</title>
        <authorList>
            <person name="Itoh H."/>
            <person name="Zhenxing X."/>
            <person name="Ushijima N."/>
            <person name="Masuda Y."/>
            <person name="Shiratori Y."/>
            <person name="Senoo K."/>
        </authorList>
    </citation>
    <scope>NUCLEOTIDE SEQUENCE [LARGE SCALE GENOMIC DNA]</scope>
    <source>
        <strain evidence="4">Red330</strain>
    </source>
</reference>
<sequence length="152" mass="17104">MTPNHLVKPITILLVEDNPGDADLAREALDSGKLSNNLHVVDDGEKAMAFLRRGPGYENAPRPDLVLLDLNLPRKDGREVLSEIKSDPELRSIPVVILTTSQAEEDVYRSYNLHANCYITKPIDLNQFLHVVRSIENFWLSIVVLPPNGDRR</sequence>
<evidence type="ECO:0000313" key="4">
    <source>
        <dbReference type="Proteomes" id="UP000556026"/>
    </source>
</evidence>
<dbReference type="Gene3D" id="3.40.50.2300">
    <property type="match status" value="1"/>
</dbReference>
<proteinExistence type="predicted"/>
<dbReference type="PANTHER" id="PTHR44520">
    <property type="entry name" value="RESPONSE REGULATOR RCP1-RELATED"/>
    <property type="match status" value="1"/>
</dbReference>
<gene>
    <name evidence="3" type="ORF">GMST_27640</name>
</gene>
<dbReference type="PROSITE" id="PS50110">
    <property type="entry name" value="RESPONSE_REGULATORY"/>
    <property type="match status" value="1"/>
</dbReference>
<dbReference type="InterPro" id="IPR001789">
    <property type="entry name" value="Sig_transdc_resp-reg_receiver"/>
</dbReference>
<protein>
    <submittedName>
        <fullName evidence="3">Response regulator</fullName>
    </submittedName>
</protein>
<dbReference type="SUPFAM" id="SSF52172">
    <property type="entry name" value="CheY-like"/>
    <property type="match status" value="1"/>
</dbReference>
<dbReference type="InterPro" id="IPR052893">
    <property type="entry name" value="TCS_response_regulator"/>
</dbReference>
<dbReference type="SMART" id="SM00448">
    <property type="entry name" value="REC"/>
    <property type="match status" value="1"/>
</dbReference>
<dbReference type="Proteomes" id="UP000556026">
    <property type="component" value="Unassembled WGS sequence"/>
</dbReference>
<keyword evidence="1" id="KW-0597">Phosphoprotein</keyword>
<dbReference type="PANTHER" id="PTHR44520:SF2">
    <property type="entry name" value="RESPONSE REGULATOR RCP1"/>
    <property type="match status" value="1"/>
</dbReference>
<dbReference type="CDD" id="cd17557">
    <property type="entry name" value="REC_Rcp-like"/>
    <property type="match status" value="1"/>
</dbReference>
<organism evidence="3 4">
    <name type="scientific">Geomonas silvestris</name>
    <dbReference type="NCBI Taxonomy" id="2740184"/>
    <lineage>
        <taxon>Bacteria</taxon>
        <taxon>Pseudomonadati</taxon>
        <taxon>Thermodesulfobacteriota</taxon>
        <taxon>Desulfuromonadia</taxon>
        <taxon>Geobacterales</taxon>
        <taxon>Geobacteraceae</taxon>
        <taxon>Geomonas</taxon>
    </lineage>
</organism>